<dbReference type="PANTHER" id="PTHR30629:SF2">
    <property type="entry name" value="PROPHAGE INTEGRASE INTS-RELATED"/>
    <property type="match status" value="1"/>
</dbReference>
<dbReference type="STRING" id="1122189.SAMN02745165_03479"/>
<dbReference type="PROSITE" id="PS51898">
    <property type="entry name" value="TYR_RECOMBINASE"/>
    <property type="match status" value="1"/>
</dbReference>
<gene>
    <name evidence="8" type="ORF">SAMN02745165_03479</name>
</gene>
<dbReference type="GO" id="GO:0003677">
    <property type="term" value="F:DNA binding"/>
    <property type="evidence" value="ECO:0007669"/>
    <property type="project" value="UniProtKB-UniRule"/>
</dbReference>
<proteinExistence type="inferred from homology"/>
<dbReference type="CDD" id="cd01189">
    <property type="entry name" value="INT_ICEBs1_C_like"/>
    <property type="match status" value="1"/>
</dbReference>
<dbReference type="InterPro" id="IPR011010">
    <property type="entry name" value="DNA_brk_join_enz"/>
</dbReference>
<keyword evidence="4" id="KW-0233">DNA recombination</keyword>
<protein>
    <submittedName>
        <fullName evidence="8">Integrase</fullName>
    </submittedName>
</protein>
<keyword evidence="2" id="KW-0229">DNA integration</keyword>
<dbReference type="OrthoDB" id="5391994at2"/>
<evidence type="ECO:0000259" key="6">
    <source>
        <dbReference type="PROSITE" id="PS51898"/>
    </source>
</evidence>
<dbReference type="EMBL" id="FQZT01000024">
    <property type="protein sequence ID" value="SHJ89875.1"/>
    <property type="molecule type" value="Genomic_DNA"/>
</dbReference>
<dbReference type="PROSITE" id="PS51900">
    <property type="entry name" value="CB"/>
    <property type="match status" value="1"/>
</dbReference>
<evidence type="ECO:0000259" key="7">
    <source>
        <dbReference type="PROSITE" id="PS51900"/>
    </source>
</evidence>
<dbReference type="RefSeq" id="WP_072910002.1">
    <property type="nucleotide sequence ID" value="NZ_FQZT01000024.1"/>
</dbReference>
<dbReference type="PANTHER" id="PTHR30629">
    <property type="entry name" value="PROPHAGE INTEGRASE"/>
    <property type="match status" value="1"/>
</dbReference>
<evidence type="ECO:0000256" key="4">
    <source>
        <dbReference type="ARBA" id="ARBA00023172"/>
    </source>
</evidence>
<keyword evidence="9" id="KW-1185">Reference proteome</keyword>
<keyword evidence="3 5" id="KW-0238">DNA-binding</keyword>
<dbReference type="GO" id="GO:0015074">
    <property type="term" value="P:DNA integration"/>
    <property type="evidence" value="ECO:0007669"/>
    <property type="project" value="UniProtKB-KW"/>
</dbReference>
<dbReference type="InterPro" id="IPR010998">
    <property type="entry name" value="Integrase_recombinase_N"/>
</dbReference>
<name>A0A1M6N2F0_MALRU</name>
<accession>A0A1M6N2F0</accession>
<dbReference type="InterPro" id="IPR044068">
    <property type="entry name" value="CB"/>
</dbReference>
<evidence type="ECO:0000256" key="3">
    <source>
        <dbReference type="ARBA" id="ARBA00023125"/>
    </source>
</evidence>
<dbReference type="Pfam" id="PF14659">
    <property type="entry name" value="Phage_int_SAM_3"/>
    <property type="match status" value="1"/>
</dbReference>
<evidence type="ECO:0000313" key="8">
    <source>
        <dbReference type="EMBL" id="SHJ89875.1"/>
    </source>
</evidence>
<dbReference type="Pfam" id="PF00589">
    <property type="entry name" value="Phage_integrase"/>
    <property type="match status" value="1"/>
</dbReference>
<evidence type="ECO:0000256" key="1">
    <source>
        <dbReference type="ARBA" id="ARBA00008857"/>
    </source>
</evidence>
<dbReference type="InterPro" id="IPR050808">
    <property type="entry name" value="Phage_Integrase"/>
</dbReference>
<organism evidence="8 9">
    <name type="scientific">Malonomonas rubra DSM 5091</name>
    <dbReference type="NCBI Taxonomy" id="1122189"/>
    <lineage>
        <taxon>Bacteria</taxon>
        <taxon>Pseudomonadati</taxon>
        <taxon>Thermodesulfobacteriota</taxon>
        <taxon>Desulfuromonadia</taxon>
        <taxon>Desulfuromonadales</taxon>
        <taxon>Geopsychrobacteraceae</taxon>
        <taxon>Malonomonas</taxon>
    </lineage>
</organism>
<evidence type="ECO:0000256" key="2">
    <source>
        <dbReference type="ARBA" id="ARBA00022908"/>
    </source>
</evidence>
<comment type="similarity">
    <text evidence="1">Belongs to the 'phage' integrase family.</text>
</comment>
<feature type="domain" description="Tyr recombinase" evidence="6">
    <location>
        <begin position="199"/>
        <end position="394"/>
    </location>
</feature>
<dbReference type="GO" id="GO:0006310">
    <property type="term" value="P:DNA recombination"/>
    <property type="evidence" value="ECO:0007669"/>
    <property type="project" value="UniProtKB-KW"/>
</dbReference>
<reference evidence="8 9" key="1">
    <citation type="submission" date="2016-11" db="EMBL/GenBank/DDBJ databases">
        <authorList>
            <person name="Jaros S."/>
            <person name="Januszkiewicz K."/>
            <person name="Wedrychowicz H."/>
        </authorList>
    </citation>
    <scope>NUCLEOTIDE SEQUENCE [LARGE SCALE GENOMIC DNA]</scope>
    <source>
        <strain evidence="8 9">DSM 5091</strain>
    </source>
</reference>
<dbReference type="SUPFAM" id="SSF56349">
    <property type="entry name" value="DNA breaking-rejoining enzymes"/>
    <property type="match status" value="1"/>
</dbReference>
<sequence>MGSIRSRNEILFFDFRYKGIRCREQTLLDDTPENRRKLEPFMEQIDKEIKQGDFDYEKYFPNSKNLAKVAEKEGRLAAEVSNCQPACGETPLFNNFAEEWFDENLIRWKLSHQETVRGILNKHLLPRFGEMQVGHITKGDILKFRSSLAKVQIGNKTGLSPMRINHIMSSIRMIMSDAADRYQFITPFRGIKPLKVPKSDIDPFTIEEVQLFLENVREDFRNYYTVRFFTAMRTGEIDGLKWKYVDFNRREILIREALVRMREILIREALVRMREETTKTPGSVREIQMSEPVYNALKAQWEVTGNKSDFVFCTRRGEPFNHTNITKRIWHPTLEMLGLKRRRPYQTRHTMATLWLASGENPEWIARQMGHSSTTMLFTVYSRFVPNLTRRDGSAFENLLATRVKGDR</sequence>
<evidence type="ECO:0000313" key="9">
    <source>
        <dbReference type="Proteomes" id="UP000184171"/>
    </source>
</evidence>
<dbReference type="InterPro" id="IPR002104">
    <property type="entry name" value="Integrase_catalytic"/>
</dbReference>
<dbReference type="Pfam" id="PF12167">
    <property type="entry name" value="Arm-DNA-bind_2"/>
    <property type="match status" value="1"/>
</dbReference>
<dbReference type="InterPro" id="IPR022000">
    <property type="entry name" value="Min27-like_integrase_DNA_bind"/>
</dbReference>
<feature type="domain" description="Core-binding (CB)" evidence="7">
    <location>
        <begin position="91"/>
        <end position="179"/>
    </location>
</feature>
<dbReference type="Proteomes" id="UP000184171">
    <property type="component" value="Unassembled WGS sequence"/>
</dbReference>
<dbReference type="Gene3D" id="1.10.150.130">
    <property type="match status" value="1"/>
</dbReference>
<dbReference type="InterPro" id="IPR013762">
    <property type="entry name" value="Integrase-like_cat_sf"/>
</dbReference>
<dbReference type="InterPro" id="IPR004107">
    <property type="entry name" value="Integrase_SAM-like_N"/>
</dbReference>
<dbReference type="AlphaFoldDB" id="A0A1M6N2F0"/>
<dbReference type="Gene3D" id="1.10.443.10">
    <property type="entry name" value="Intergrase catalytic core"/>
    <property type="match status" value="1"/>
</dbReference>
<evidence type="ECO:0000256" key="5">
    <source>
        <dbReference type="PROSITE-ProRule" id="PRU01248"/>
    </source>
</evidence>